<dbReference type="EMBL" id="VUMD01000016">
    <property type="protein sequence ID" value="MSS37963.1"/>
    <property type="molecule type" value="Genomic_DNA"/>
</dbReference>
<dbReference type="InterPro" id="IPR024207">
    <property type="entry name" value="CotJB_dom"/>
</dbReference>
<dbReference type="Proteomes" id="UP000429958">
    <property type="component" value="Unassembled WGS sequence"/>
</dbReference>
<evidence type="ECO:0000259" key="2">
    <source>
        <dbReference type="Pfam" id="PF12652"/>
    </source>
</evidence>
<evidence type="ECO:0000313" key="3">
    <source>
        <dbReference type="EMBL" id="MSS37963.1"/>
    </source>
</evidence>
<sequence length="103" mass="11716">MADRCRLLQEINEVSFIVNDLTLYLDTHPLDADALDAFSQSMAKRRQLLDTYAKEFEPLTLNCVCPDTNNQSEAHTNYPGQKHFSWTDGPLPWDNQDEKGGGK</sequence>
<feature type="compositionally biased region" description="Polar residues" evidence="1">
    <location>
        <begin position="70"/>
        <end position="79"/>
    </location>
</feature>
<reference evidence="3 4" key="1">
    <citation type="submission" date="2019-08" db="EMBL/GenBank/DDBJ databases">
        <title>In-depth cultivation of the pig gut microbiome towards novel bacterial diversity and tailored functional studies.</title>
        <authorList>
            <person name="Wylensek D."/>
            <person name="Hitch T.C.A."/>
            <person name="Clavel T."/>
        </authorList>
    </citation>
    <scope>NUCLEOTIDE SEQUENCE [LARGE SCALE GENOMIC DNA]</scope>
    <source>
        <strain evidence="3 4">WCA-389-WT-23D1</strain>
    </source>
</reference>
<name>A0A7X2NP84_9CLOT</name>
<accession>A0A7X2NP84</accession>
<proteinExistence type="predicted"/>
<keyword evidence="4" id="KW-1185">Reference proteome</keyword>
<protein>
    <submittedName>
        <fullName evidence="3">Spore coat protein CotJB</fullName>
    </submittedName>
</protein>
<organism evidence="3 4">
    <name type="scientific">Clostridium porci</name>
    <dbReference type="NCBI Taxonomy" id="2605778"/>
    <lineage>
        <taxon>Bacteria</taxon>
        <taxon>Bacillati</taxon>
        <taxon>Bacillota</taxon>
        <taxon>Clostridia</taxon>
        <taxon>Eubacteriales</taxon>
        <taxon>Clostridiaceae</taxon>
        <taxon>Clostridium</taxon>
    </lineage>
</organism>
<comment type="caution">
    <text evidence="3">The sequence shown here is derived from an EMBL/GenBank/DDBJ whole genome shotgun (WGS) entry which is preliminary data.</text>
</comment>
<dbReference type="AlphaFoldDB" id="A0A7X2NP84"/>
<feature type="domain" description="Protein CotJB" evidence="2">
    <location>
        <begin position="6"/>
        <end position="94"/>
    </location>
</feature>
<gene>
    <name evidence="3" type="ORF">FYJ39_15715</name>
</gene>
<evidence type="ECO:0000313" key="4">
    <source>
        <dbReference type="Proteomes" id="UP000429958"/>
    </source>
</evidence>
<feature type="region of interest" description="Disordered" evidence="1">
    <location>
        <begin position="70"/>
        <end position="103"/>
    </location>
</feature>
<keyword evidence="3" id="KW-0946">Virion</keyword>
<keyword evidence="3" id="KW-0167">Capsid protein</keyword>
<evidence type="ECO:0000256" key="1">
    <source>
        <dbReference type="SAM" id="MobiDB-lite"/>
    </source>
</evidence>
<dbReference type="RefSeq" id="WP_154473399.1">
    <property type="nucleotide sequence ID" value="NZ_DBEWUL010000114.1"/>
</dbReference>
<dbReference type="Pfam" id="PF12652">
    <property type="entry name" value="CotJB"/>
    <property type="match status" value="1"/>
</dbReference>